<dbReference type="SUPFAM" id="SSF54001">
    <property type="entry name" value="Cysteine proteinases"/>
    <property type="match status" value="1"/>
</dbReference>
<dbReference type="InterPro" id="IPR038765">
    <property type="entry name" value="Papain-like_cys_pep_sf"/>
</dbReference>
<accession>A0A1G6NZ62</accession>
<dbReference type="InterPro" id="IPR002931">
    <property type="entry name" value="Transglutaminase-like"/>
</dbReference>
<dbReference type="PANTHER" id="PTHR33490:SF12">
    <property type="entry name" value="BLL5557 PROTEIN"/>
    <property type="match status" value="1"/>
</dbReference>
<dbReference type="Gene3D" id="2.60.40.2250">
    <property type="match status" value="1"/>
</dbReference>
<sequence>MMGAMVATCRIEVGLGLRLSAPGNVTVSVAVAGEAEESLTLEGSPGTLRVVRMPHGTRLHVVDASPGDLVFRYRATHKYGRPPSEVTAAERIEYLRPSRYCPSDRLGGYAARLFGHLAEDADQVRAVVDHVAGHLSYVGGSSGPTDDAIDTLLAGEGVCRDYAHLCVTLCRSLDIPARFTSVYAPGLSPMDFHAVFEAALGGHWHVFDATRLAPRQSLVRIATGRDAADTAFLTTPNGAELTSTTITVTADPSLPEDDGASLVALS</sequence>
<dbReference type="PANTHER" id="PTHR33490">
    <property type="entry name" value="BLR5614 PROTEIN-RELATED"/>
    <property type="match status" value="1"/>
</dbReference>
<feature type="domain" description="Transglutaminase-like" evidence="1">
    <location>
        <begin position="151"/>
        <end position="211"/>
    </location>
</feature>
<dbReference type="Pfam" id="PF01841">
    <property type="entry name" value="Transglut_core"/>
    <property type="match status" value="1"/>
</dbReference>
<protein>
    <submittedName>
        <fullName evidence="2">Transglutaminase-like enzyme, putative cysteine protease</fullName>
    </submittedName>
</protein>
<dbReference type="Proteomes" id="UP000199501">
    <property type="component" value="Unassembled WGS sequence"/>
</dbReference>
<evidence type="ECO:0000259" key="1">
    <source>
        <dbReference type="SMART" id="SM00460"/>
    </source>
</evidence>
<dbReference type="Gene3D" id="3.10.620.30">
    <property type="match status" value="1"/>
</dbReference>
<keyword evidence="3" id="KW-1185">Reference proteome</keyword>
<keyword evidence="2" id="KW-0378">Hydrolase</keyword>
<dbReference type="SMART" id="SM00460">
    <property type="entry name" value="TGc"/>
    <property type="match status" value="1"/>
</dbReference>
<dbReference type="STRING" id="1271860.SAMN05216174_10437"/>
<keyword evidence="2" id="KW-0645">Protease</keyword>
<name>A0A1G6NZ62_9PSEU</name>
<evidence type="ECO:0000313" key="3">
    <source>
        <dbReference type="Proteomes" id="UP000199501"/>
    </source>
</evidence>
<organism evidence="2 3">
    <name type="scientific">Actinokineospora iranica</name>
    <dbReference type="NCBI Taxonomy" id="1271860"/>
    <lineage>
        <taxon>Bacteria</taxon>
        <taxon>Bacillati</taxon>
        <taxon>Actinomycetota</taxon>
        <taxon>Actinomycetes</taxon>
        <taxon>Pseudonocardiales</taxon>
        <taxon>Pseudonocardiaceae</taxon>
        <taxon>Actinokineospora</taxon>
    </lineage>
</organism>
<dbReference type="EMBL" id="FMZZ01000004">
    <property type="protein sequence ID" value="SDC73320.1"/>
    <property type="molecule type" value="Genomic_DNA"/>
</dbReference>
<dbReference type="GO" id="GO:0006508">
    <property type="term" value="P:proteolysis"/>
    <property type="evidence" value="ECO:0007669"/>
    <property type="project" value="UniProtKB-KW"/>
</dbReference>
<evidence type="ECO:0000313" key="2">
    <source>
        <dbReference type="EMBL" id="SDC73320.1"/>
    </source>
</evidence>
<reference evidence="3" key="1">
    <citation type="submission" date="2016-10" db="EMBL/GenBank/DDBJ databases">
        <authorList>
            <person name="Varghese N."/>
            <person name="Submissions S."/>
        </authorList>
    </citation>
    <scope>NUCLEOTIDE SEQUENCE [LARGE SCALE GENOMIC DNA]</scope>
    <source>
        <strain evidence="3">IBRC-M 10403</strain>
    </source>
</reference>
<dbReference type="GO" id="GO:0008233">
    <property type="term" value="F:peptidase activity"/>
    <property type="evidence" value="ECO:0007669"/>
    <property type="project" value="UniProtKB-KW"/>
</dbReference>
<gene>
    <name evidence="2" type="ORF">SAMN05216174_10437</name>
</gene>
<dbReference type="AlphaFoldDB" id="A0A1G6NZ62"/>
<proteinExistence type="predicted"/>